<dbReference type="PROSITE" id="PS51186">
    <property type="entry name" value="GNAT"/>
    <property type="match status" value="1"/>
</dbReference>
<dbReference type="Pfam" id="PF13302">
    <property type="entry name" value="Acetyltransf_3"/>
    <property type="match status" value="1"/>
</dbReference>
<dbReference type="InterPro" id="IPR051531">
    <property type="entry name" value="N-acetyltransferase"/>
</dbReference>
<dbReference type="Proteomes" id="UP001081071">
    <property type="component" value="Unassembled WGS sequence"/>
</dbReference>
<evidence type="ECO:0000313" key="3">
    <source>
        <dbReference type="Proteomes" id="UP001081071"/>
    </source>
</evidence>
<accession>A0ABT4ME58</accession>
<evidence type="ECO:0000313" key="2">
    <source>
        <dbReference type="EMBL" id="MCZ4518026.1"/>
    </source>
</evidence>
<keyword evidence="3" id="KW-1185">Reference proteome</keyword>
<proteinExistence type="predicted"/>
<organism evidence="2 3">
    <name type="scientific">Rhodococcus ruber</name>
    <dbReference type="NCBI Taxonomy" id="1830"/>
    <lineage>
        <taxon>Bacteria</taxon>
        <taxon>Bacillati</taxon>
        <taxon>Actinomycetota</taxon>
        <taxon>Actinomycetes</taxon>
        <taxon>Mycobacteriales</taxon>
        <taxon>Nocardiaceae</taxon>
        <taxon>Rhodococcus</taxon>
    </lineage>
</organism>
<gene>
    <name evidence="2" type="ORF">O4220_05805</name>
</gene>
<dbReference type="Gene3D" id="3.40.630.30">
    <property type="match status" value="1"/>
</dbReference>
<protein>
    <submittedName>
        <fullName evidence="2">GNAT family N-acetyltransferase</fullName>
    </submittedName>
</protein>
<sequence length="169" mass="19360">MFTDIETTRLILRPLRDEDRLAMVELHTDPRTTRFQSDPPDVAQVDLLVDSWLAHWTEHGYGYCAVSTRASPDVIGLAGVRVRDFHDERVLNLAYRFSPEVWGRGYAAEAAQAIVDWRARTLPWVPLVASVNVANERSGRVAERVGFTEYTEEFYDGAHSRHYRLDAIQ</sequence>
<dbReference type="SUPFAM" id="SSF55729">
    <property type="entry name" value="Acyl-CoA N-acyltransferases (Nat)"/>
    <property type="match status" value="1"/>
</dbReference>
<reference evidence="2" key="1">
    <citation type="submission" date="2022-12" db="EMBL/GenBank/DDBJ databases">
        <authorList>
            <person name="Krivoruchko A.V."/>
            <person name="Elkin A."/>
        </authorList>
    </citation>
    <scope>NUCLEOTIDE SEQUENCE</scope>
    <source>
        <strain evidence="2">IEGM 1391</strain>
    </source>
</reference>
<name>A0ABT4ME58_9NOCA</name>
<dbReference type="PANTHER" id="PTHR43792:SF1">
    <property type="entry name" value="N-ACETYLTRANSFERASE DOMAIN-CONTAINING PROTEIN"/>
    <property type="match status" value="1"/>
</dbReference>
<dbReference type="InterPro" id="IPR000182">
    <property type="entry name" value="GNAT_dom"/>
</dbReference>
<dbReference type="PANTHER" id="PTHR43792">
    <property type="entry name" value="GNAT FAMILY, PUTATIVE (AFU_ORTHOLOGUE AFUA_3G00765)-RELATED-RELATED"/>
    <property type="match status" value="1"/>
</dbReference>
<dbReference type="EMBL" id="JAPWIJ010000002">
    <property type="protein sequence ID" value="MCZ4518026.1"/>
    <property type="molecule type" value="Genomic_DNA"/>
</dbReference>
<dbReference type="RefSeq" id="WP_269602709.1">
    <property type="nucleotide sequence ID" value="NZ_JAPWIJ010000002.1"/>
</dbReference>
<comment type="caution">
    <text evidence="2">The sequence shown here is derived from an EMBL/GenBank/DDBJ whole genome shotgun (WGS) entry which is preliminary data.</text>
</comment>
<feature type="domain" description="N-acetyltransferase" evidence="1">
    <location>
        <begin position="10"/>
        <end position="169"/>
    </location>
</feature>
<dbReference type="InterPro" id="IPR016181">
    <property type="entry name" value="Acyl_CoA_acyltransferase"/>
</dbReference>
<evidence type="ECO:0000259" key="1">
    <source>
        <dbReference type="PROSITE" id="PS51186"/>
    </source>
</evidence>